<accession>A0A699X3T8</accession>
<dbReference type="AlphaFoldDB" id="A0A699X3T8"/>
<reference evidence="2" key="1">
    <citation type="journal article" date="2019" name="Sci. Rep.">
        <title>Draft genome of Tanacetum cinerariifolium, the natural source of mosquito coil.</title>
        <authorList>
            <person name="Yamashiro T."/>
            <person name="Shiraishi A."/>
            <person name="Satake H."/>
            <person name="Nakayama K."/>
        </authorList>
    </citation>
    <scope>NUCLEOTIDE SEQUENCE</scope>
</reference>
<dbReference type="EMBL" id="BKCJ011768613">
    <property type="protein sequence ID" value="GFD51314.1"/>
    <property type="molecule type" value="Genomic_DNA"/>
</dbReference>
<evidence type="ECO:0000256" key="1">
    <source>
        <dbReference type="SAM" id="MobiDB-lite"/>
    </source>
</evidence>
<protein>
    <submittedName>
        <fullName evidence="2">Uncharacterized protein</fullName>
    </submittedName>
</protein>
<comment type="caution">
    <text evidence="2">The sequence shown here is derived from an EMBL/GenBank/DDBJ whole genome shotgun (WGS) entry which is preliminary data.</text>
</comment>
<name>A0A699X3T8_TANCI</name>
<sequence>DDGEEGNGDDGDDDDNEDDDGEEGDDYDVDQEVVRVMTRMMKRKVGMMNINLMKKQGMRKSLILSLKPLKTVKMKAMVKRIKV</sequence>
<proteinExistence type="predicted"/>
<organism evidence="2">
    <name type="scientific">Tanacetum cinerariifolium</name>
    <name type="common">Dalmatian daisy</name>
    <name type="synonym">Chrysanthemum cinerariifolium</name>
    <dbReference type="NCBI Taxonomy" id="118510"/>
    <lineage>
        <taxon>Eukaryota</taxon>
        <taxon>Viridiplantae</taxon>
        <taxon>Streptophyta</taxon>
        <taxon>Embryophyta</taxon>
        <taxon>Tracheophyta</taxon>
        <taxon>Spermatophyta</taxon>
        <taxon>Magnoliopsida</taxon>
        <taxon>eudicotyledons</taxon>
        <taxon>Gunneridae</taxon>
        <taxon>Pentapetalae</taxon>
        <taxon>asterids</taxon>
        <taxon>campanulids</taxon>
        <taxon>Asterales</taxon>
        <taxon>Asteraceae</taxon>
        <taxon>Asteroideae</taxon>
        <taxon>Anthemideae</taxon>
        <taxon>Anthemidinae</taxon>
        <taxon>Tanacetum</taxon>
    </lineage>
</organism>
<feature type="non-terminal residue" evidence="2">
    <location>
        <position position="1"/>
    </location>
</feature>
<feature type="region of interest" description="Disordered" evidence="1">
    <location>
        <begin position="1"/>
        <end position="29"/>
    </location>
</feature>
<gene>
    <name evidence="2" type="ORF">Tci_923283</name>
</gene>
<evidence type="ECO:0000313" key="2">
    <source>
        <dbReference type="EMBL" id="GFD51314.1"/>
    </source>
</evidence>